<feature type="compositionally biased region" description="Pro residues" evidence="1">
    <location>
        <begin position="36"/>
        <end position="59"/>
    </location>
</feature>
<proteinExistence type="predicted"/>
<feature type="region of interest" description="Disordered" evidence="1">
    <location>
        <begin position="1"/>
        <end position="69"/>
    </location>
</feature>
<protein>
    <submittedName>
        <fullName evidence="2">Uncharacterized protein</fullName>
    </submittedName>
</protein>
<evidence type="ECO:0000256" key="1">
    <source>
        <dbReference type="SAM" id="MobiDB-lite"/>
    </source>
</evidence>
<reference evidence="2" key="1">
    <citation type="submission" date="2018-02" db="EMBL/GenBank/DDBJ databases">
        <title>Rhizophora mucronata_Transcriptome.</title>
        <authorList>
            <person name="Meera S.P."/>
            <person name="Sreeshan A."/>
            <person name="Augustine A."/>
        </authorList>
    </citation>
    <scope>NUCLEOTIDE SEQUENCE</scope>
    <source>
        <tissue evidence="2">Leaf</tissue>
    </source>
</reference>
<organism evidence="2">
    <name type="scientific">Rhizophora mucronata</name>
    <name type="common">Asiatic mangrove</name>
    <dbReference type="NCBI Taxonomy" id="61149"/>
    <lineage>
        <taxon>Eukaryota</taxon>
        <taxon>Viridiplantae</taxon>
        <taxon>Streptophyta</taxon>
        <taxon>Embryophyta</taxon>
        <taxon>Tracheophyta</taxon>
        <taxon>Spermatophyta</taxon>
        <taxon>Magnoliopsida</taxon>
        <taxon>eudicotyledons</taxon>
        <taxon>Gunneridae</taxon>
        <taxon>Pentapetalae</taxon>
        <taxon>rosids</taxon>
        <taxon>fabids</taxon>
        <taxon>Malpighiales</taxon>
        <taxon>Rhizophoraceae</taxon>
        <taxon>Rhizophora</taxon>
    </lineage>
</organism>
<dbReference type="AlphaFoldDB" id="A0A2P2QBY2"/>
<name>A0A2P2QBY2_RHIMU</name>
<dbReference type="EMBL" id="GGEC01084024">
    <property type="protein sequence ID" value="MBX64508.1"/>
    <property type="molecule type" value="Transcribed_RNA"/>
</dbReference>
<evidence type="ECO:0000313" key="2">
    <source>
        <dbReference type="EMBL" id="MBX64508.1"/>
    </source>
</evidence>
<accession>A0A2P2QBY2</accession>
<sequence>MAPPLPHSSAFPQNYPQQQHYPPPPPPRPAHQQYPYQPPLPPPTPESSYPPSPPPPVPQQPQQVCSSNHLPCTTDLHSILSMLISHCRHLHFLHPRLALPYHLHPHHPAPPPSPLSTTTFQGER</sequence>